<comment type="caution">
    <text evidence="1">The sequence shown here is derived from an EMBL/GenBank/DDBJ whole genome shotgun (WGS) entry which is preliminary data.</text>
</comment>
<evidence type="ECO:0000313" key="2">
    <source>
        <dbReference type="Proteomes" id="UP000019202"/>
    </source>
</evidence>
<sequence length="56" mass="6499">MVSLKACFLCGLVNCFIQNKIFINDNYLWPSTKTINVKSTFNWITLQPHINCDFSL</sequence>
<dbReference type="EMBL" id="CBXF010000132">
    <property type="protein sequence ID" value="CDL85262.1"/>
    <property type="molecule type" value="Genomic_DNA"/>
</dbReference>
<evidence type="ECO:0000313" key="1">
    <source>
        <dbReference type="EMBL" id="CDL85262.1"/>
    </source>
</evidence>
<proteinExistence type="predicted"/>
<dbReference type="Proteomes" id="UP000019202">
    <property type="component" value="Unassembled WGS sequence"/>
</dbReference>
<reference evidence="1" key="1">
    <citation type="submission" date="2013-11" db="EMBL/GenBank/DDBJ databases">
        <title>Draft genome sequence and annotation of the entomopathogenic bacteria, Xenorhabdus cabanillasi strain JM26 and Xenorhabdus szentirmai strain DSM 16338.</title>
        <authorList>
            <person name="Gualtieri M."/>
            <person name="Ogier J.C."/>
            <person name="Pages S."/>
            <person name="Givaudan A."/>
            <person name="Gaudriault S."/>
        </authorList>
    </citation>
    <scope>NUCLEOTIDE SEQUENCE [LARGE SCALE GENOMIC DNA]</scope>
    <source>
        <strain evidence="1">DSM 16338</strain>
    </source>
</reference>
<accession>W1J3C1</accession>
<dbReference type="AlphaFoldDB" id="W1J3C1"/>
<keyword evidence="2" id="KW-1185">Reference proteome</keyword>
<name>W1J3C1_9GAMM</name>
<organism evidence="1 2">
    <name type="scientific">Xenorhabdus szentirmaii DSM 16338</name>
    <dbReference type="NCBI Taxonomy" id="1427518"/>
    <lineage>
        <taxon>Bacteria</taxon>
        <taxon>Pseudomonadati</taxon>
        <taxon>Pseudomonadota</taxon>
        <taxon>Gammaproteobacteria</taxon>
        <taxon>Enterobacterales</taxon>
        <taxon>Morganellaceae</taxon>
        <taxon>Xenorhabdus</taxon>
    </lineage>
</organism>
<protein>
    <submittedName>
        <fullName evidence="1">Uncharacterized protein</fullName>
    </submittedName>
</protein>
<gene>
    <name evidence="1" type="ORF">XSR1_70004</name>
</gene>